<dbReference type="Proteomes" id="UP001162030">
    <property type="component" value="Chromosome"/>
</dbReference>
<keyword evidence="2" id="KW-1185">Reference proteome</keyword>
<dbReference type="EMBL" id="OX458333">
    <property type="protein sequence ID" value="CAI8756048.1"/>
    <property type="molecule type" value="Genomic_DNA"/>
</dbReference>
<organism evidence="1 2">
    <name type="scientific">Methylocaldum szegediense</name>
    <dbReference type="NCBI Taxonomy" id="73780"/>
    <lineage>
        <taxon>Bacteria</taxon>
        <taxon>Pseudomonadati</taxon>
        <taxon>Pseudomonadota</taxon>
        <taxon>Gammaproteobacteria</taxon>
        <taxon>Methylococcales</taxon>
        <taxon>Methylococcaceae</taxon>
        <taxon>Methylocaldum</taxon>
    </lineage>
</organism>
<evidence type="ECO:0000313" key="2">
    <source>
        <dbReference type="Proteomes" id="UP001162030"/>
    </source>
</evidence>
<dbReference type="RefSeq" id="WP_026610323.1">
    <property type="nucleotide sequence ID" value="NZ_OX458333.1"/>
</dbReference>
<evidence type="ECO:0000313" key="1">
    <source>
        <dbReference type="EMBL" id="CAI8756048.1"/>
    </source>
</evidence>
<accession>A0ABN8X1B4</accession>
<gene>
    <name evidence="1" type="ORF">MSZNOR_0744</name>
</gene>
<protein>
    <submittedName>
        <fullName evidence="1">Uncharacterized protein</fullName>
    </submittedName>
</protein>
<name>A0ABN8X1B4_9GAMM</name>
<proteinExistence type="predicted"/>
<reference evidence="1 2" key="1">
    <citation type="submission" date="2023-03" db="EMBL/GenBank/DDBJ databases">
        <authorList>
            <person name="Pearce D."/>
        </authorList>
    </citation>
    <scope>NUCLEOTIDE SEQUENCE [LARGE SCALE GENOMIC DNA]</scope>
    <source>
        <strain evidence="1">Msz</strain>
    </source>
</reference>
<sequence>MSFNTTETIQRLWESFLREQLAALPPEERQQYEQQFEDRFGDLLKKAANGEERDAFLDLIGFGGKGPVEFGDLSYPYIQPDFDDSVVPSQLHAAAELYYIYQHERMKIFQVVDVLLRLFRLGRMRIQRGPGARGLYLLEKWKPLRYTQRDRMIAYRRAFNYGTAQAPAGAIVNQNFHRQLVGFMVAVSQYFRDLLIGEVIRGGQLIEQRPFGSVATVQRIGLDLRYALDRCTYGNIFSLTMETGHYLKSVLQLLDAPDIKKAFDANTKWDVVEIVSNRYLGGIAEPSQRAKMAESGRRILQFIADNDFKTAIDPILFQSTIRPMGAHAEAWIAAYRMTPEGRGFSGVTPALRNVLGVQAAAGAVV</sequence>